<comment type="caution">
    <text evidence="3">The sequence shown here is derived from an EMBL/GenBank/DDBJ whole genome shotgun (WGS) entry which is preliminary data.</text>
</comment>
<accession>A0AAU9K0P1</accession>
<dbReference type="InterPro" id="IPR013087">
    <property type="entry name" value="Znf_C2H2_type"/>
</dbReference>
<dbReference type="Proteomes" id="UP001162131">
    <property type="component" value="Unassembled WGS sequence"/>
</dbReference>
<sequence>MESSNSNPKSSMMIWPFHTKMPQLPLLNQGEDNSTTEFLPNNFFETFKELQTCMKKKLDDKKESNDKRLQCEACCKYFKNYKGLKQHMGKIHSIEGKAEACPECNKHFKDKFAVTFHLNQVHKDVKKVRCSQCGMILYNKYMLKKHIFISHRNNF</sequence>
<dbReference type="PROSITE" id="PS50157">
    <property type="entry name" value="ZINC_FINGER_C2H2_2"/>
    <property type="match status" value="2"/>
</dbReference>
<feature type="domain" description="C2H2-type" evidence="2">
    <location>
        <begin position="69"/>
        <end position="97"/>
    </location>
</feature>
<dbReference type="PROSITE" id="PS00028">
    <property type="entry name" value="ZINC_FINGER_C2H2_1"/>
    <property type="match status" value="3"/>
</dbReference>
<reference evidence="3" key="1">
    <citation type="submission" date="2021-09" db="EMBL/GenBank/DDBJ databases">
        <authorList>
            <consortium name="AG Swart"/>
            <person name="Singh M."/>
            <person name="Singh A."/>
            <person name="Seah K."/>
            <person name="Emmerich C."/>
        </authorList>
    </citation>
    <scope>NUCLEOTIDE SEQUENCE</scope>
    <source>
        <strain evidence="3">ATCC30299</strain>
    </source>
</reference>
<dbReference type="Gene3D" id="3.30.160.60">
    <property type="entry name" value="Classic Zinc Finger"/>
    <property type="match status" value="2"/>
</dbReference>
<protein>
    <recommendedName>
        <fullName evidence="2">C2H2-type domain-containing protein</fullName>
    </recommendedName>
</protein>
<evidence type="ECO:0000256" key="1">
    <source>
        <dbReference type="PROSITE-ProRule" id="PRU00042"/>
    </source>
</evidence>
<evidence type="ECO:0000259" key="2">
    <source>
        <dbReference type="PROSITE" id="PS50157"/>
    </source>
</evidence>
<proteinExistence type="predicted"/>
<keyword evidence="4" id="KW-1185">Reference proteome</keyword>
<gene>
    <name evidence="3" type="ORF">BSTOLATCC_MIC53532</name>
</gene>
<name>A0AAU9K0P1_9CILI</name>
<dbReference type="Pfam" id="PF00096">
    <property type="entry name" value="zf-C2H2"/>
    <property type="match status" value="1"/>
</dbReference>
<keyword evidence="1" id="KW-0863">Zinc-finger</keyword>
<dbReference type="AlphaFoldDB" id="A0AAU9K0P1"/>
<evidence type="ECO:0000313" key="3">
    <source>
        <dbReference type="EMBL" id="CAG9331462.1"/>
    </source>
</evidence>
<dbReference type="EMBL" id="CAJZBQ010000053">
    <property type="protein sequence ID" value="CAG9331462.1"/>
    <property type="molecule type" value="Genomic_DNA"/>
</dbReference>
<dbReference type="SMART" id="SM00355">
    <property type="entry name" value="ZnF_C2H2"/>
    <property type="match status" value="3"/>
</dbReference>
<dbReference type="InterPro" id="IPR036236">
    <property type="entry name" value="Znf_C2H2_sf"/>
</dbReference>
<keyword evidence="1" id="KW-0862">Zinc</keyword>
<dbReference type="GO" id="GO:0008270">
    <property type="term" value="F:zinc ion binding"/>
    <property type="evidence" value="ECO:0007669"/>
    <property type="project" value="UniProtKB-KW"/>
</dbReference>
<organism evidence="3 4">
    <name type="scientific">Blepharisma stoltei</name>
    <dbReference type="NCBI Taxonomy" id="1481888"/>
    <lineage>
        <taxon>Eukaryota</taxon>
        <taxon>Sar</taxon>
        <taxon>Alveolata</taxon>
        <taxon>Ciliophora</taxon>
        <taxon>Postciliodesmatophora</taxon>
        <taxon>Heterotrichea</taxon>
        <taxon>Heterotrichida</taxon>
        <taxon>Blepharismidae</taxon>
        <taxon>Blepharisma</taxon>
    </lineage>
</organism>
<feature type="domain" description="C2H2-type" evidence="2">
    <location>
        <begin position="99"/>
        <end position="127"/>
    </location>
</feature>
<evidence type="ECO:0000313" key="4">
    <source>
        <dbReference type="Proteomes" id="UP001162131"/>
    </source>
</evidence>
<keyword evidence="1" id="KW-0479">Metal-binding</keyword>
<dbReference type="SUPFAM" id="SSF57667">
    <property type="entry name" value="beta-beta-alpha zinc fingers"/>
    <property type="match status" value="1"/>
</dbReference>